<evidence type="ECO:0000256" key="1">
    <source>
        <dbReference type="ARBA" id="ARBA00001637"/>
    </source>
</evidence>
<gene>
    <name evidence="8" type="ORF">SLS62_008219</name>
</gene>
<dbReference type="InterPro" id="IPR002820">
    <property type="entry name" value="Mopterin_CF_biosynth-C_dom"/>
</dbReference>
<sequence>MSVLRPFSSSGRRRQDSSNKNNTDPAKLTHVSETGSAHMVSISDKAPTKRVATAVCRVLFTDATAVRLIRENQVQKGDVLGVARVAGIMAAKRTPDLIPLCHPIAITKVAVEFSVGDGGAGPDGSGGSSAGGPSAIGIEATVACDGKTGVEMEALTAACTAALTIYDMCKAVDKGMSIEGLRVVLKEGGKSGRWVDGVRELPTS</sequence>
<dbReference type="HAMAP" id="MF_01224_B">
    <property type="entry name" value="MoaC_B"/>
    <property type="match status" value="1"/>
</dbReference>
<dbReference type="InterPro" id="IPR047594">
    <property type="entry name" value="MoaC_bact/euk"/>
</dbReference>
<evidence type="ECO:0000256" key="5">
    <source>
        <dbReference type="ARBA" id="ARBA00023239"/>
    </source>
</evidence>
<dbReference type="Pfam" id="PF01967">
    <property type="entry name" value="MoaC"/>
    <property type="match status" value="1"/>
</dbReference>
<feature type="region of interest" description="Disordered" evidence="6">
    <location>
        <begin position="1"/>
        <end position="41"/>
    </location>
</feature>
<evidence type="ECO:0000313" key="8">
    <source>
        <dbReference type="EMBL" id="KAK7749367.1"/>
    </source>
</evidence>
<evidence type="ECO:0000256" key="3">
    <source>
        <dbReference type="ARBA" id="ARBA00012575"/>
    </source>
</evidence>
<evidence type="ECO:0000313" key="9">
    <source>
        <dbReference type="Proteomes" id="UP001320420"/>
    </source>
</evidence>
<reference evidence="8 9" key="1">
    <citation type="submission" date="2024-02" db="EMBL/GenBank/DDBJ databases">
        <title>De novo assembly and annotation of 12 fungi associated with fruit tree decline syndrome in Ontario, Canada.</title>
        <authorList>
            <person name="Sulman M."/>
            <person name="Ellouze W."/>
            <person name="Ilyukhin E."/>
        </authorList>
    </citation>
    <scope>NUCLEOTIDE SEQUENCE [LARGE SCALE GENOMIC DNA]</scope>
    <source>
        <strain evidence="8 9">M11/M66-122</strain>
    </source>
</reference>
<dbReference type="GO" id="GO:0061798">
    <property type="term" value="F:GTP 3',8'-cyclase activity"/>
    <property type="evidence" value="ECO:0007669"/>
    <property type="project" value="TreeGrafter"/>
</dbReference>
<comment type="pathway">
    <text evidence="2">Cofactor biosynthesis; molybdopterin biosynthesis.</text>
</comment>
<evidence type="ECO:0000256" key="4">
    <source>
        <dbReference type="ARBA" id="ARBA00023150"/>
    </source>
</evidence>
<proteinExistence type="inferred from homology"/>
<comment type="catalytic activity">
    <reaction evidence="1">
        <text>(8S)-3',8-cyclo-7,8-dihydroguanosine 5'-triphosphate = cyclic pyranopterin phosphate + diphosphate</text>
        <dbReference type="Rhea" id="RHEA:49580"/>
        <dbReference type="ChEBI" id="CHEBI:33019"/>
        <dbReference type="ChEBI" id="CHEBI:59648"/>
        <dbReference type="ChEBI" id="CHEBI:131766"/>
        <dbReference type="EC" id="4.6.1.17"/>
    </reaction>
</comment>
<evidence type="ECO:0000256" key="2">
    <source>
        <dbReference type="ARBA" id="ARBA00005046"/>
    </source>
</evidence>
<feature type="domain" description="Molybdopterin cofactor biosynthesis C (MoaC)" evidence="7">
    <location>
        <begin position="39"/>
        <end position="189"/>
    </location>
</feature>
<keyword evidence="9" id="KW-1185">Reference proteome</keyword>
<dbReference type="AlphaFoldDB" id="A0AAN9UM19"/>
<dbReference type="Proteomes" id="UP001320420">
    <property type="component" value="Unassembled WGS sequence"/>
</dbReference>
<dbReference type="CDD" id="cd01420">
    <property type="entry name" value="MoaC_PE"/>
    <property type="match status" value="1"/>
</dbReference>
<dbReference type="Gene3D" id="3.30.70.640">
    <property type="entry name" value="Molybdopterin cofactor biosynthesis C (MoaC) domain"/>
    <property type="match status" value="1"/>
</dbReference>
<dbReference type="NCBIfam" id="TIGR00581">
    <property type="entry name" value="moaC"/>
    <property type="match status" value="1"/>
</dbReference>
<dbReference type="PANTHER" id="PTHR22960">
    <property type="entry name" value="MOLYBDOPTERIN COFACTOR SYNTHESIS PROTEIN A"/>
    <property type="match status" value="1"/>
</dbReference>
<evidence type="ECO:0000259" key="7">
    <source>
        <dbReference type="Pfam" id="PF01967"/>
    </source>
</evidence>
<keyword evidence="5" id="KW-0456">Lyase</keyword>
<dbReference type="EC" id="4.6.1.17" evidence="3"/>
<dbReference type="InterPro" id="IPR036522">
    <property type="entry name" value="MoaC_sf"/>
</dbReference>
<dbReference type="InterPro" id="IPR050105">
    <property type="entry name" value="MoCo_biosynth_MoaA/MoaC"/>
</dbReference>
<comment type="caution">
    <text evidence="8">The sequence shown here is derived from an EMBL/GenBank/DDBJ whole genome shotgun (WGS) entry which is preliminary data.</text>
</comment>
<dbReference type="InterPro" id="IPR023045">
    <property type="entry name" value="MoaC"/>
</dbReference>
<dbReference type="NCBIfam" id="NF006870">
    <property type="entry name" value="PRK09364.1"/>
    <property type="match status" value="1"/>
</dbReference>
<name>A0AAN9UM19_9PEZI</name>
<accession>A0AAN9UM19</accession>
<keyword evidence="4" id="KW-0501">Molybdenum cofactor biosynthesis</keyword>
<dbReference type="PANTHER" id="PTHR22960:SF0">
    <property type="entry name" value="MOLYBDENUM COFACTOR BIOSYNTHESIS PROTEIN 1"/>
    <property type="match status" value="1"/>
</dbReference>
<dbReference type="SUPFAM" id="SSF55040">
    <property type="entry name" value="Molybdenum cofactor biosynthesis protein C, MoaC"/>
    <property type="match status" value="1"/>
</dbReference>
<evidence type="ECO:0000256" key="6">
    <source>
        <dbReference type="SAM" id="MobiDB-lite"/>
    </source>
</evidence>
<dbReference type="EMBL" id="JAKJXP020000074">
    <property type="protein sequence ID" value="KAK7749367.1"/>
    <property type="molecule type" value="Genomic_DNA"/>
</dbReference>
<dbReference type="GO" id="GO:0061799">
    <property type="term" value="F:cyclic pyranopterin monophosphate synthase activity"/>
    <property type="evidence" value="ECO:0007669"/>
    <property type="project" value="UniProtKB-EC"/>
</dbReference>
<protein>
    <recommendedName>
        <fullName evidence="3">cyclic pyranopterin monophosphate synthase</fullName>
        <ecNumber evidence="3">4.6.1.17</ecNumber>
    </recommendedName>
</protein>
<dbReference type="GO" id="GO:0006777">
    <property type="term" value="P:Mo-molybdopterin cofactor biosynthetic process"/>
    <property type="evidence" value="ECO:0007669"/>
    <property type="project" value="UniProtKB-KW"/>
</dbReference>
<organism evidence="8 9">
    <name type="scientific">Diatrype stigma</name>
    <dbReference type="NCBI Taxonomy" id="117547"/>
    <lineage>
        <taxon>Eukaryota</taxon>
        <taxon>Fungi</taxon>
        <taxon>Dikarya</taxon>
        <taxon>Ascomycota</taxon>
        <taxon>Pezizomycotina</taxon>
        <taxon>Sordariomycetes</taxon>
        <taxon>Xylariomycetidae</taxon>
        <taxon>Xylariales</taxon>
        <taxon>Diatrypaceae</taxon>
        <taxon>Diatrype</taxon>
    </lineage>
</organism>